<reference evidence="2 3" key="1">
    <citation type="submission" date="2019-11" db="EMBL/GenBank/DDBJ databases">
        <title>Comparative genomics of hydrocarbon-degrading Desulfosarcina strains.</title>
        <authorList>
            <person name="Watanabe M."/>
            <person name="Kojima H."/>
            <person name="Fukui M."/>
        </authorList>
    </citation>
    <scope>NUCLEOTIDE SEQUENCE [LARGE SCALE GENOMIC DNA]</scope>
    <source>
        <strain evidence="2 3">PL12</strain>
    </source>
</reference>
<dbReference type="CDD" id="cd02440">
    <property type="entry name" value="AdoMet_MTases"/>
    <property type="match status" value="1"/>
</dbReference>
<feature type="coiled-coil region" evidence="1">
    <location>
        <begin position="293"/>
        <end position="503"/>
    </location>
</feature>
<sequence>MRVCWCGNEDLTPFGPMYGQCHNCETLVNLNDMPAEHLMVSDDERGFYGKKYWLEHQQAAYGYDDIHVRARKDLIERNLHWLKTLLKYRLPPGRALEIGCTHGSFVALLRQAGYDASGIELSPWVVEFGQRTFDVPISVGPVETLKIPAGSLDVIAMMDVMEHLHDPVATMSHCLRLLKPEGLLLIQTPQFKRGTEYTDLIETDAAFLEQLKADEHLYLFSDLSATRLFQQLGAENIQFEDAIFGHYDMFFVVSQLPFSTHSTKEIEAALTSSSNGRLALALLDIYARESVTLAQLKADKAQLVSQLESSEVDRAARLEVIETQGKQLERIAQLEADKAQLISQLEASEVDRAAQFEVIETQGKQLERIVQLEADKAQLVSQLESSEVDRAARLEVIETQGKQLERIAQLEADKAQLISQLEASEADRAARLEVIETQGKQLERIAQLEADKAQLVSQLEASEADRAARLEVIETQGKQLERIVQLEADKAQLVSQLEASEADRASLGANWLVRTGIKAGLVPMNRK</sequence>
<accession>A0A5K7YR11</accession>
<gene>
    <name evidence="2" type="ORF">DSCA_09970</name>
</gene>
<protein>
    <recommendedName>
        <fullName evidence="4">Methyltransferase type 11 domain-containing protein</fullName>
    </recommendedName>
</protein>
<evidence type="ECO:0008006" key="4">
    <source>
        <dbReference type="Google" id="ProtNLM"/>
    </source>
</evidence>
<dbReference type="KEGG" id="dalk:DSCA_09970"/>
<dbReference type="Pfam" id="PF13489">
    <property type="entry name" value="Methyltransf_23"/>
    <property type="match status" value="1"/>
</dbReference>
<dbReference type="Gene3D" id="3.40.50.150">
    <property type="entry name" value="Vaccinia Virus protein VP39"/>
    <property type="match status" value="1"/>
</dbReference>
<dbReference type="SUPFAM" id="SSF53335">
    <property type="entry name" value="S-adenosyl-L-methionine-dependent methyltransferases"/>
    <property type="match status" value="1"/>
</dbReference>
<dbReference type="InterPro" id="IPR029063">
    <property type="entry name" value="SAM-dependent_MTases_sf"/>
</dbReference>
<keyword evidence="3" id="KW-1185">Reference proteome</keyword>
<name>A0A5K7YR11_9BACT</name>
<dbReference type="RefSeq" id="WP_155315364.1">
    <property type="nucleotide sequence ID" value="NZ_AP021874.1"/>
</dbReference>
<dbReference type="AlphaFoldDB" id="A0A5K7YR11"/>
<dbReference type="PANTHER" id="PTHR43861">
    <property type="entry name" value="TRANS-ACONITATE 2-METHYLTRANSFERASE-RELATED"/>
    <property type="match status" value="1"/>
</dbReference>
<organism evidence="2 3">
    <name type="scientific">Desulfosarcina alkanivorans</name>
    <dbReference type="NCBI Taxonomy" id="571177"/>
    <lineage>
        <taxon>Bacteria</taxon>
        <taxon>Pseudomonadati</taxon>
        <taxon>Thermodesulfobacteriota</taxon>
        <taxon>Desulfobacteria</taxon>
        <taxon>Desulfobacterales</taxon>
        <taxon>Desulfosarcinaceae</taxon>
        <taxon>Desulfosarcina</taxon>
    </lineage>
</organism>
<dbReference type="OrthoDB" id="5363250at2"/>
<proteinExistence type="predicted"/>
<dbReference type="EMBL" id="AP021874">
    <property type="protein sequence ID" value="BBO67067.1"/>
    <property type="molecule type" value="Genomic_DNA"/>
</dbReference>
<evidence type="ECO:0000313" key="2">
    <source>
        <dbReference type="EMBL" id="BBO67067.1"/>
    </source>
</evidence>
<dbReference type="Proteomes" id="UP000427906">
    <property type="component" value="Chromosome"/>
</dbReference>
<keyword evidence="1" id="KW-0175">Coiled coil</keyword>
<evidence type="ECO:0000256" key="1">
    <source>
        <dbReference type="SAM" id="Coils"/>
    </source>
</evidence>
<evidence type="ECO:0000313" key="3">
    <source>
        <dbReference type="Proteomes" id="UP000427906"/>
    </source>
</evidence>
<dbReference type="PANTHER" id="PTHR43861:SF6">
    <property type="entry name" value="METHYLTRANSFERASE TYPE 11"/>
    <property type="match status" value="1"/>
</dbReference>